<keyword evidence="2" id="KW-0472">Membrane</keyword>
<feature type="region of interest" description="Disordered" evidence="1">
    <location>
        <begin position="66"/>
        <end position="99"/>
    </location>
</feature>
<evidence type="ECO:0000256" key="1">
    <source>
        <dbReference type="SAM" id="MobiDB-lite"/>
    </source>
</evidence>
<gene>
    <name evidence="3" type="ORF">SAMN05421580_10144</name>
</gene>
<evidence type="ECO:0000256" key="2">
    <source>
        <dbReference type="SAM" id="Phobius"/>
    </source>
</evidence>
<dbReference type="Proteomes" id="UP000186221">
    <property type="component" value="Unassembled WGS sequence"/>
</dbReference>
<dbReference type="RefSeq" id="WP_076483035.1">
    <property type="nucleotide sequence ID" value="NZ_FTOG01000001.1"/>
</dbReference>
<accession>A0A1N7IVM5</accession>
<sequence length="99" mass="10683">MRLPLMRLTVVSVSMAVTTGAVIVLGLTAGYHDWMLFAVAATFGFVVGGAFGLIFARWLREAQTPLRPESPSMDPEAARRAVRPQARVAYPPAPQQSIA</sequence>
<dbReference type="EMBL" id="FTOG01000001">
    <property type="protein sequence ID" value="SIS41142.1"/>
    <property type="molecule type" value="Genomic_DNA"/>
</dbReference>
<proteinExistence type="predicted"/>
<dbReference type="AlphaFoldDB" id="A0A1N7IVM5"/>
<protein>
    <submittedName>
        <fullName evidence="3">Uncharacterized protein</fullName>
    </submittedName>
</protein>
<name>A0A1N7IVM5_9RHOB</name>
<organism evidence="3 4">
    <name type="scientific">Rhodobacter aestuarii</name>
    <dbReference type="NCBI Taxonomy" id="453582"/>
    <lineage>
        <taxon>Bacteria</taxon>
        <taxon>Pseudomonadati</taxon>
        <taxon>Pseudomonadota</taxon>
        <taxon>Alphaproteobacteria</taxon>
        <taxon>Rhodobacterales</taxon>
        <taxon>Rhodobacter group</taxon>
        <taxon>Rhodobacter</taxon>
    </lineage>
</organism>
<reference evidence="4" key="1">
    <citation type="submission" date="2017-01" db="EMBL/GenBank/DDBJ databases">
        <authorList>
            <person name="Varghese N."/>
            <person name="Submissions S."/>
        </authorList>
    </citation>
    <scope>NUCLEOTIDE SEQUENCE [LARGE SCALE GENOMIC DNA]</scope>
    <source>
        <strain evidence="4">DSM 19945</strain>
    </source>
</reference>
<evidence type="ECO:0000313" key="4">
    <source>
        <dbReference type="Proteomes" id="UP000186221"/>
    </source>
</evidence>
<evidence type="ECO:0000313" key="3">
    <source>
        <dbReference type="EMBL" id="SIS41142.1"/>
    </source>
</evidence>
<feature type="transmembrane region" description="Helical" evidence="2">
    <location>
        <begin position="34"/>
        <end position="59"/>
    </location>
</feature>
<keyword evidence="2" id="KW-0812">Transmembrane</keyword>
<feature type="transmembrane region" description="Helical" evidence="2">
    <location>
        <begin position="7"/>
        <end position="28"/>
    </location>
</feature>
<keyword evidence="2" id="KW-1133">Transmembrane helix</keyword>
<keyword evidence="4" id="KW-1185">Reference proteome</keyword>